<sequence>MYDSTQTIEECAGEDMNKLLDLAKTYVGTPHINGGDVKGAGLDCCTLVTNFYAELGHKKIKVKFGYSADWYCQKGCKELLLPYLEKHFVRTACLMPGYLLSYRWGHSKYAHLAIYLGKGMLLHCDADDDTTITNIDDPKFTDALGKSRITGFWRPKHGVI</sequence>
<keyword evidence="2" id="KW-0645">Protease</keyword>
<dbReference type="InterPro" id="IPR038765">
    <property type="entry name" value="Papain-like_cys_pep_sf"/>
</dbReference>
<evidence type="ECO:0000256" key="4">
    <source>
        <dbReference type="ARBA" id="ARBA00022807"/>
    </source>
</evidence>
<evidence type="ECO:0000259" key="5">
    <source>
        <dbReference type="PROSITE" id="PS51935"/>
    </source>
</evidence>
<evidence type="ECO:0000256" key="1">
    <source>
        <dbReference type="ARBA" id="ARBA00007074"/>
    </source>
</evidence>
<organism evidence="6">
    <name type="scientific">Siphoviridae sp. ct8wU2</name>
    <dbReference type="NCBI Taxonomy" id="2827791"/>
    <lineage>
        <taxon>Viruses</taxon>
        <taxon>Duplodnaviria</taxon>
        <taxon>Heunggongvirae</taxon>
        <taxon>Uroviricota</taxon>
        <taxon>Caudoviricetes</taxon>
    </lineage>
</organism>
<dbReference type="SUPFAM" id="SSF54001">
    <property type="entry name" value="Cysteine proteinases"/>
    <property type="match status" value="1"/>
</dbReference>
<dbReference type="InterPro" id="IPR000064">
    <property type="entry name" value="NLP_P60_dom"/>
</dbReference>
<dbReference type="EMBL" id="BK032699">
    <property type="protein sequence ID" value="DAF55742.1"/>
    <property type="molecule type" value="Genomic_DNA"/>
</dbReference>
<dbReference type="Pfam" id="PF00877">
    <property type="entry name" value="NLPC_P60"/>
    <property type="match status" value="1"/>
</dbReference>
<feature type="domain" description="NlpC/P60" evidence="5">
    <location>
        <begin position="13"/>
        <end position="160"/>
    </location>
</feature>
<proteinExistence type="inferred from homology"/>
<reference evidence="6" key="1">
    <citation type="journal article" date="2021" name="Proc. Natl. Acad. Sci. U.S.A.">
        <title>A Catalog of Tens of Thousands of Viruses from Human Metagenomes Reveals Hidden Associations with Chronic Diseases.</title>
        <authorList>
            <person name="Tisza M.J."/>
            <person name="Buck C.B."/>
        </authorList>
    </citation>
    <scope>NUCLEOTIDE SEQUENCE</scope>
    <source>
        <strain evidence="6">Ct8wU2</strain>
    </source>
</reference>
<keyword evidence="4" id="KW-0788">Thiol protease</keyword>
<protein>
    <submittedName>
        <fullName evidence="6">Cell wall peptidase</fullName>
    </submittedName>
</protein>
<dbReference type="GO" id="GO:0001897">
    <property type="term" value="P:symbiont-mediated cytolysis of host cell"/>
    <property type="evidence" value="ECO:0007669"/>
    <property type="project" value="UniProtKB-ARBA"/>
</dbReference>
<keyword evidence="3" id="KW-0378">Hydrolase</keyword>
<dbReference type="GO" id="GO:0008234">
    <property type="term" value="F:cysteine-type peptidase activity"/>
    <property type="evidence" value="ECO:0007669"/>
    <property type="project" value="UniProtKB-KW"/>
</dbReference>
<dbReference type="Gene3D" id="3.90.1720.10">
    <property type="entry name" value="endopeptidase domain like (from Nostoc punctiforme)"/>
    <property type="match status" value="1"/>
</dbReference>
<evidence type="ECO:0000256" key="2">
    <source>
        <dbReference type="ARBA" id="ARBA00022670"/>
    </source>
</evidence>
<comment type="similarity">
    <text evidence="1">Belongs to the peptidase C40 family.</text>
</comment>
<accession>A0A8S5SXS0</accession>
<name>A0A8S5SXS0_9CAUD</name>
<evidence type="ECO:0000256" key="3">
    <source>
        <dbReference type="ARBA" id="ARBA00022801"/>
    </source>
</evidence>
<dbReference type="PROSITE" id="PS51935">
    <property type="entry name" value="NLPC_P60"/>
    <property type="match status" value="1"/>
</dbReference>
<evidence type="ECO:0000313" key="6">
    <source>
        <dbReference type="EMBL" id="DAF55742.1"/>
    </source>
</evidence>
<dbReference type="GO" id="GO:0006508">
    <property type="term" value="P:proteolysis"/>
    <property type="evidence" value="ECO:0007669"/>
    <property type="project" value="UniProtKB-KW"/>
</dbReference>